<evidence type="ECO:0000259" key="1">
    <source>
        <dbReference type="Pfam" id="PF00899"/>
    </source>
</evidence>
<dbReference type="InterPro" id="IPR035985">
    <property type="entry name" value="Ubiquitin-activating_enz"/>
</dbReference>
<dbReference type="eggNOG" id="COG1179">
    <property type="taxonomic scope" value="Bacteria"/>
</dbReference>
<protein>
    <recommendedName>
        <fullName evidence="1">THIF-type NAD/FAD binding fold domain-containing protein</fullName>
    </recommendedName>
</protein>
<dbReference type="KEGG" id="wsu:WS1677"/>
<reference evidence="2 3" key="1">
    <citation type="journal article" date="2003" name="Proc. Natl. Acad. Sci. U.S.A.">
        <title>Complete genome sequence and analysis of Wolinella succinogenes.</title>
        <authorList>
            <person name="Baar C."/>
            <person name="Eppinger M."/>
            <person name="Raddatz G."/>
            <person name="Simon JM."/>
            <person name="Lanz C."/>
            <person name="Klimmek O."/>
            <person name="Nandakumar R."/>
            <person name="Gross R."/>
            <person name="Rosinus A."/>
            <person name="Keller H."/>
            <person name="Jagtap P."/>
            <person name="Linke B."/>
            <person name="Meyer F."/>
            <person name="Lederer H."/>
            <person name="Schuster S.C."/>
        </authorList>
    </citation>
    <scope>NUCLEOTIDE SEQUENCE [LARGE SCALE GENOMIC DNA]</scope>
    <source>
        <strain evidence="3">ATCC 29543 / DSM 1740 / CCUG 13145 / JCM 31913 / LMG 7466 / NCTC 11488 / FDC 602W</strain>
    </source>
</reference>
<dbReference type="EMBL" id="BX571661">
    <property type="protein sequence ID" value="CAE10704.1"/>
    <property type="molecule type" value="Genomic_DNA"/>
</dbReference>
<dbReference type="HOGENOM" id="CLU_013325_4_1_7"/>
<dbReference type="CDD" id="cd00755">
    <property type="entry name" value="YgdL_like"/>
    <property type="match status" value="1"/>
</dbReference>
<dbReference type="STRING" id="273121.WS1677"/>
<feature type="domain" description="THIF-type NAD/FAD binding fold" evidence="1">
    <location>
        <begin position="14"/>
        <end position="213"/>
    </location>
</feature>
<dbReference type="Pfam" id="PF00899">
    <property type="entry name" value="ThiF"/>
    <property type="match status" value="1"/>
</dbReference>
<organism evidence="3">
    <name type="scientific">Wolinella succinogenes (strain ATCC 29543 / DSM 1740 / CCUG 13145 / JCM 31913 / LMG 7466 / NCTC 11488 / FDC 602W)</name>
    <name type="common">Vibrio succinogenes</name>
    <dbReference type="NCBI Taxonomy" id="273121"/>
    <lineage>
        <taxon>Bacteria</taxon>
        <taxon>Pseudomonadati</taxon>
        <taxon>Campylobacterota</taxon>
        <taxon>Epsilonproteobacteria</taxon>
        <taxon>Campylobacterales</taxon>
        <taxon>Helicobacteraceae</taxon>
        <taxon>Wolinella</taxon>
    </lineage>
</organism>
<dbReference type="Proteomes" id="UP000000422">
    <property type="component" value="Chromosome"/>
</dbReference>
<accession>Q7MR53</accession>
<evidence type="ECO:0000313" key="2">
    <source>
        <dbReference type="EMBL" id="CAE10704.1"/>
    </source>
</evidence>
<keyword evidence="3" id="KW-1185">Reference proteome</keyword>
<dbReference type="InterPro" id="IPR045886">
    <property type="entry name" value="ThiF/MoeB/HesA"/>
</dbReference>
<dbReference type="PANTHER" id="PTHR43267:SF1">
    <property type="entry name" value="TRNA THREONYLCARBAMOYLADENOSINE DEHYDRATASE"/>
    <property type="match status" value="1"/>
</dbReference>
<name>Q7MR53_WOLSU</name>
<sequence length="216" mass="23797">MDLVDRFSRTRVLFGEGFEKIQRSKVVIFGVGGVGSFVLDSLYRTGVGEITIIDCDEFDVTNQNRQIGSEALGEKKVEALARRYEGVTPIVANVDEAFLEGFSLEEFDVVVDAIDDIPAKVALAKRAHTKLLSSTGSAKKLNPLHIKVDSIWKSYGDKFARKFREALKKEGFEDDFLVVFSPEPPQCKGLGSFSAVTGSFGLQLASEAIRKILVKE</sequence>
<evidence type="ECO:0000313" key="3">
    <source>
        <dbReference type="Proteomes" id="UP000000422"/>
    </source>
</evidence>
<dbReference type="RefSeq" id="WP_011139488.1">
    <property type="nucleotide sequence ID" value="NC_005090.1"/>
</dbReference>
<dbReference type="InterPro" id="IPR000594">
    <property type="entry name" value="ThiF_NAD_FAD-bd"/>
</dbReference>
<dbReference type="SUPFAM" id="SSF69572">
    <property type="entry name" value="Activating enzymes of the ubiquitin-like proteins"/>
    <property type="match status" value="1"/>
</dbReference>
<dbReference type="GO" id="GO:0008641">
    <property type="term" value="F:ubiquitin-like modifier activating enzyme activity"/>
    <property type="evidence" value="ECO:0007669"/>
    <property type="project" value="InterPro"/>
</dbReference>
<gene>
    <name evidence="2" type="ordered locus">WS1677</name>
</gene>
<dbReference type="GO" id="GO:0061504">
    <property type="term" value="P:cyclic threonylcarbamoyladenosine biosynthetic process"/>
    <property type="evidence" value="ECO:0007669"/>
    <property type="project" value="TreeGrafter"/>
</dbReference>
<dbReference type="GO" id="GO:0061503">
    <property type="term" value="F:tRNA threonylcarbamoyladenosine dehydratase"/>
    <property type="evidence" value="ECO:0007669"/>
    <property type="project" value="TreeGrafter"/>
</dbReference>
<dbReference type="AlphaFoldDB" id="Q7MR53"/>
<dbReference type="PANTHER" id="PTHR43267">
    <property type="entry name" value="TRNA THREONYLCARBAMOYLADENOSINE DEHYDRATASE"/>
    <property type="match status" value="1"/>
</dbReference>
<dbReference type="Gene3D" id="3.40.50.720">
    <property type="entry name" value="NAD(P)-binding Rossmann-like Domain"/>
    <property type="match status" value="1"/>
</dbReference>
<proteinExistence type="predicted"/>